<evidence type="ECO:0000313" key="1">
    <source>
        <dbReference type="EMBL" id="CAG8604492.1"/>
    </source>
</evidence>
<sequence length="67" mass="7170">IVNNTILNIIVVNDTVSIDINFSVAVNNTTVVNDITNIDEDNNSVVINIIFIVVVGTVVSINSSLLD</sequence>
<keyword evidence="2" id="KW-1185">Reference proteome</keyword>
<dbReference type="EMBL" id="CAJVQC010009431">
    <property type="protein sequence ID" value="CAG8604492.1"/>
    <property type="molecule type" value="Genomic_DNA"/>
</dbReference>
<accession>A0ACA9MNV9</accession>
<evidence type="ECO:0000313" key="2">
    <source>
        <dbReference type="Proteomes" id="UP000789920"/>
    </source>
</evidence>
<comment type="caution">
    <text evidence="1">The sequence shown here is derived from an EMBL/GenBank/DDBJ whole genome shotgun (WGS) entry which is preliminary data.</text>
</comment>
<name>A0ACA9MNV9_9GLOM</name>
<protein>
    <submittedName>
        <fullName evidence="1">14649_t:CDS:1</fullName>
    </submittedName>
</protein>
<feature type="non-terminal residue" evidence="1">
    <location>
        <position position="1"/>
    </location>
</feature>
<gene>
    <name evidence="1" type="ORF">RPERSI_LOCUS6048</name>
</gene>
<reference evidence="1" key="1">
    <citation type="submission" date="2021-06" db="EMBL/GenBank/DDBJ databases">
        <authorList>
            <person name="Kallberg Y."/>
            <person name="Tangrot J."/>
            <person name="Rosling A."/>
        </authorList>
    </citation>
    <scope>NUCLEOTIDE SEQUENCE</scope>
    <source>
        <strain evidence="1">MA461A</strain>
    </source>
</reference>
<dbReference type="Proteomes" id="UP000789920">
    <property type="component" value="Unassembled WGS sequence"/>
</dbReference>
<proteinExistence type="predicted"/>
<organism evidence="1 2">
    <name type="scientific">Racocetra persica</name>
    <dbReference type="NCBI Taxonomy" id="160502"/>
    <lineage>
        <taxon>Eukaryota</taxon>
        <taxon>Fungi</taxon>
        <taxon>Fungi incertae sedis</taxon>
        <taxon>Mucoromycota</taxon>
        <taxon>Glomeromycotina</taxon>
        <taxon>Glomeromycetes</taxon>
        <taxon>Diversisporales</taxon>
        <taxon>Gigasporaceae</taxon>
        <taxon>Racocetra</taxon>
    </lineage>
</organism>